<feature type="region of interest" description="Disordered" evidence="8">
    <location>
        <begin position="143"/>
        <end position="189"/>
    </location>
</feature>
<keyword evidence="6" id="KW-0539">Nucleus</keyword>
<dbReference type="EMBL" id="VCGU01000004">
    <property type="protein sequence ID" value="TRY76442.1"/>
    <property type="molecule type" value="Genomic_DNA"/>
</dbReference>
<feature type="compositionally biased region" description="Basic residues" evidence="8">
    <location>
        <begin position="149"/>
        <end position="163"/>
    </location>
</feature>
<dbReference type="GO" id="GO:0008270">
    <property type="term" value="F:zinc ion binding"/>
    <property type="evidence" value="ECO:0007669"/>
    <property type="project" value="UniProtKB-KW"/>
</dbReference>
<dbReference type="PANTHER" id="PTHR24394">
    <property type="entry name" value="ZINC FINGER PROTEIN"/>
    <property type="match status" value="1"/>
</dbReference>
<dbReference type="Pfam" id="PF00096">
    <property type="entry name" value="zf-C2H2"/>
    <property type="match status" value="1"/>
</dbReference>
<evidence type="ECO:0000313" key="11">
    <source>
        <dbReference type="Proteomes" id="UP000318571"/>
    </source>
</evidence>
<dbReference type="Proteomes" id="UP000318571">
    <property type="component" value="Chromosome 5"/>
</dbReference>
<evidence type="ECO:0000256" key="4">
    <source>
        <dbReference type="ARBA" id="ARBA00022771"/>
    </source>
</evidence>
<dbReference type="Gene3D" id="3.30.160.60">
    <property type="entry name" value="Classic Zinc Finger"/>
    <property type="match status" value="3"/>
</dbReference>
<accession>A0A553PFI0</accession>
<comment type="subcellular location">
    <subcellularLocation>
        <location evidence="1">Nucleus</location>
    </subcellularLocation>
</comment>
<feature type="domain" description="C2H2-type" evidence="9">
    <location>
        <begin position="419"/>
        <end position="446"/>
    </location>
</feature>
<keyword evidence="11" id="KW-1185">Reference proteome</keyword>
<feature type="region of interest" description="Disordered" evidence="8">
    <location>
        <begin position="205"/>
        <end position="247"/>
    </location>
</feature>
<keyword evidence="4 7" id="KW-0863">Zinc-finger</keyword>
<evidence type="ECO:0000256" key="8">
    <source>
        <dbReference type="SAM" id="MobiDB-lite"/>
    </source>
</evidence>
<dbReference type="PROSITE" id="PS00028">
    <property type="entry name" value="ZINC_FINGER_C2H2_1"/>
    <property type="match status" value="3"/>
</dbReference>
<dbReference type="STRING" id="6832.A0A553PFI0"/>
<evidence type="ECO:0000256" key="7">
    <source>
        <dbReference type="PROSITE-ProRule" id="PRU00042"/>
    </source>
</evidence>
<dbReference type="GO" id="GO:0000981">
    <property type="term" value="F:DNA-binding transcription factor activity, RNA polymerase II-specific"/>
    <property type="evidence" value="ECO:0007669"/>
    <property type="project" value="TreeGrafter"/>
</dbReference>
<proteinExistence type="predicted"/>
<comment type="caution">
    <text evidence="10">The sequence shown here is derived from an EMBL/GenBank/DDBJ whole genome shotgun (WGS) entry which is preliminary data.</text>
</comment>
<dbReference type="GO" id="GO:0005634">
    <property type="term" value="C:nucleus"/>
    <property type="evidence" value="ECO:0007669"/>
    <property type="project" value="UniProtKB-SubCell"/>
</dbReference>
<evidence type="ECO:0000256" key="3">
    <source>
        <dbReference type="ARBA" id="ARBA00022737"/>
    </source>
</evidence>
<dbReference type="AlphaFoldDB" id="A0A553PFI0"/>
<feature type="compositionally biased region" description="Polar residues" evidence="8">
    <location>
        <begin position="22"/>
        <end position="38"/>
    </location>
</feature>
<feature type="compositionally biased region" description="Basic and acidic residues" evidence="8">
    <location>
        <begin position="47"/>
        <end position="56"/>
    </location>
</feature>
<feature type="region of interest" description="Disordered" evidence="8">
    <location>
        <begin position="1"/>
        <end position="114"/>
    </location>
</feature>
<feature type="compositionally biased region" description="Low complexity" evidence="8">
    <location>
        <begin position="211"/>
        <end position="229"/>
    </location>
</feature>
<dbReference type="PROSITE" id="PS50157">
    <property type="entry name" value="ZINC_FINGER_C2H2_2"/>
    <property type="match status" value="3"/>
</dbReference>
<feature type="compositionally biased region" description="Low complexity" evidence="8">
    <location>
        <begin position="85"/>
        <end position="107"/>
    </location>
</feature>
<dbReference type="PANTHER" id="PTHR24394:SF44">
    <property type="entry name" value="ZINC FINGER PROTEIN 271-LIKE"/>
    <property type="match status" value="1"/>
</dbReference>
<name>A0A553PFI0_TIGCA</name>
<organism evidence="10 11">
    <name type="scientific">Tigriopus californicus</name>
    <name type="common">Marine copepod</name>
    <dbReference type="NCBI Taxonomy" id="6832"/>
    <lineage>
        <taxon>Eukaryota</taxon>
        <taxon>Metazoa</taxon>
        <taxon>Ecdysozoa</taxon>
        <taxon>Arthropoda</taxon>
        <taxon>Crustacea</taxon>
        <taxon>Multicrustacea</taxon>
        <taxon>Hexanauplia</taxon>
        <taxon>Copepoda</taxon>
        <taxon>Harpacticoida</taxon>
        <taxon>Harpacticidae</taxon>
        <taxon>Tigriopus</taxon>
    </lineage>
</organism>
<evidence type="ECO:0000256" key="5">
    <source>
        <dbReference type="ARBA" id="ARBA00022833"/>
    </source>
</evidence>
<evidence type="ECO:0000256" key="2">
    <source>
        <dbReference type="ARBA" id="ARBA00022723"/>
    </source>
</evidence>
<keyword evidence="5" id="KW-0862">Zinc</keyword>
<dbReference type="InterPro" id="IPR036236">
    <property type="entry name" value="Znf_C2H2_sf"/>
</dbReference>
<keyword evidence="3" id="KW-0677">Repeat</keyword>
<sequence>MQPPSVPSSPKTTTTSAPTSTACQITSQTQGNLCNPTYHQVEEEERERETEGKDRSAAAGEIQDNLRLGHNLMVPEEPNSLKLNSSSTIATSSSSSPSSARSPRGSSPFLSLLSDGSTKAQSVWPKQEGAMMASGYPQGVFSTTLNATRTKRRNGTHRRKRLPGKSTKDSTQNTINGGSGINHGRRSGVDEFTNKSISARTPTDLAAGKMQQQIQQQRRQQRQQQQQRQLCHPKYQHQDPQPSISHELETKTDTINELHLRRVMSSHFSPDPVENELVPKDGVLKLRPLSQLASRKQPQKPFDDDDLSSAVRDNAVVSPDLRTSFTHGSDVKWLYCSSSGCSFWTRKPDRMLRHTQCHVPDARYYRCPDCSSKFYSLAKLLKHDRKVHTGMKDYECRVCEAEVTDIIVHMKVHKTEKDFICNVCNMRFRHKNSLIRHMCQHTGERPNRCVMCEAAFVSLNRLKDHIRKIHPNSVAAHGLNMLQGQEHQTQKKSGSDDETQNAVASINQSGDICSGILQDMDPSHGTIKAEDDSVEREIEIEIIDETSSGAKSSCTI</sequence>
<feature type="domain" description="C2H2-type" evidence="9">
    <location>
        <begin position="447"/>
        <end position="475"/>
    </location>
</feature>
<dbReference type="SUPFAM" id="SSF57667">
    <property type="entry name" value="beta-beta-alpha zinc fingers"/>
    <property type="match status" value="2"/>
</dbReference>
<evidence type="ECO:0000256" key="6">
    <source>
        <dbReference type="ARBA" id="ARBA00023242"/>
    </source>
</evidence>
<dbReference type="SMART" id="SM00355">
    <property type="entry name" value="ZnF_C2H2"/>
    <property type="match status" value="5"/>
</dbReference>
<evidence type="ECO:0000256" key="1">
    <source>
        <dbReference type="ARBA" id="ARBA00004123"/>
    </source>
</evidence>
<reference evidence="10 11" key="1">
    <citation type="journal article" date="2018" name="Nat. Ecol. Evol.">
        <title>Genomic signatures of mitonuclear coevolution across populations of Tigriopus californicus.</title>
        <authorList>
            <person name="Barreto F.S."/>
            <person name="Watson E.T."/>
            <person name="Lima T.G."/>
            <person name="Willett C.S."/>
            <person name="Edmands S."/>
            <person name="Li W."/>
            <person name="Burton R.S."/>
        </authorList>
    </citation>
    <scope>NUCLEOTIDE SEQUENCE [LARGE SCALE GENOMIC DNA]</scope>
    <source>
        <strain evidence="10 11">San Diego</strain>
    </source>
</reference>
<evidence type="ECO:0000313" key="10">
    <source>
        <dbReference type="EMBL" id="TRY76442.1"/>
    </source>
</evidence>
<dbReference type="InterPro" id="IPR013087">
    <property type="entry name" value="Znf_C2H2_type"/>
</dbReference>
<feature type="compositionally biased region" description="Low complexity" evidence="8">
    <location>
        <begin position="8"/>
        <end position="21"/>
    </location>
</feature>
<keyword evidence="2" id="KW-0479">Metal-binding</keyword>
<feature type="domain" description="C2H2-type" evidence="9">
    <location>
        <begin position="365"/>
        <end position="393"/>
    </location>
</feature>
<evidence type="ECO:0000259" key="9">
    <source>
        <dbReference type="PROSITE" id="PS50157"/>
    </source>
</evidence>
<gene>
    <name evidence="10" type="ORF">TCAL_15968</name>
</gene>
<dbReference type="OMA" id="DARYYRC"/>
<protein>
    <recommendedName>
        <fullName evidence="9">C2H2-type domain-containing protein</fullName>
    </recommendedName>
</protein>